<feature type="region of interest" description="Disordered" evidence="1">
    <location>
        <begin position="63"/>
        <end position="104"/>
    </location>
</feature>
<name>A0A292PK12_9PEZI</name>
<dbReference type="AlphaFoldDB" id="A0A292PK12"/>
<proteinExistence type="predicted"/>
<evidence type="ECO:0000313" key="3">
    <source>
        <dbReference type="Proteomes" id="UP001412239"/>
    </source>
</evidence>
<protein>
    <submittedName>
        <fullName evidence="2">Uncharacterized protein</fullName>
    </submittedName>
</protein>
<reference evidence="2" key="1">
    <citation type="submission" date="2015-10" db="EMBL/GenBank/DDBJ databases">
        <authorList>
            <person name="Regsiter A."/>
            <person name="william w."/>
        </authorList>
    </citation>
    <scope>NUCLEOTIDE SEQUENCE</scope>
    <source>
        <strain evidence="2">Montdore</strain>
    </source>
</reference>
<feature type="non-terminal residue" evidence="2">
    <location>
        <position position="104"/>
    </location>
</feature>
<dbReference type="Proteomes" id="UP001412239">
    <property type="component" value="Unassembled WGS sequence"/>
</dbReference>
<gene>
    <name evidence="2" type="ORF">GSTUAT00008959001</name>
</gene>
<evidence type="ECO:0000256" key="1">
    <source>
        <dbReference type="SAM" id="MobiDB-lite"/>
    </source>
</evidence>
<feature type="non-terminal residue" evidence="2">
    <location>
        <position position="1"/>
    </location>
</feature>
<accession>A0A292PK12</accession>
<feature type="compositionally biased region" description="Pro residues" evidence="1">
    <location>
        <begin position="63"/>
        <end position="78"/>
    </location>
</feature>
<evidence type="ECO:0000313" key="2">
    <source>
        <dbReference type="EMBL" id="CUS06948.1"/>
    </source>
</evidence>
<organism evidence="2 3">
    <name type="scientific">Tuber aestivum</name>
    <name type="common">summer truffle</name>
    <dbReference type="NCBI Taxonomy" id="59557"/>
    <lineage>
        <taxon>Eukaryota</taxon>
        <taxon>Fungi</taxon>
        <taxon>Dikarya</taxon>
        <taxon>Ascomycota</taxon>
        <taxon>Pezizomycotina</taxon>
        <taxon>Pezizomycetes</taxon>
        <taxon>Pezizales</taxon>
        <taxon>Tuberaceae</taxon>
        <taxon>Tuber</taxon>
    </lineage>
</organism>
<sequence>ASTCGGRRVRKARCSGTEHDWLVNNPNPLAALQLIIRVGKLLEQRAARLRMIKARETCAWLLPQPPLRQPSPNPPSSRPPTTEQECPTRKTHPRRRPPLRNAKS</sequence>
<dbReference type="EMBL" id="LN891275">
    <property type="protein sequence ID" value="CUS06948.1"/>
    <property type="molecule type" value="Genomic_DNA"/>
</dbReference>
<feature type="compositionally biased region" description="Basic residues" evidence="1">
    <location>
        <begin position="89"/>
        <end position="104"/>
    </location>
</feature>
<keyword evidence="3" id="KW-1185">Reference proteome</keyword>